<reference evidence="1" key="1">
    <citation type="journal article" date="2020" name="Stud. Mycol.">
        <title>101 Dothideomycetes genomes: a test case for predicting lifestyles and emergence of pathogens.</title>
        <authorList>
            <person name="Haridas S."/>
            <person name="Albert R."/>
            <person name="Binder M."/>
            <person name="Bloem J."/>
            <person name="Labutti K."/>
            <person name="Salamov A."/>
            <person name="Andreopoulos B."/>
            <person name="Baker S."/>
            <person name="Barry K."/>
            <person name="Bills G."/>
            <person name="Bluhm B."/>
            <person name="Cannon C."/>
            <person name="Castanera R."/>
            <person name="Culley D."/>
            <person name="Daum C."/>
            <person name="Ezra D."/>
            <person name="Gonzalez J."/>
            <person name="Henrissat B."/>
            <person name="Kuo A."/>
            <person name="Liang C."/>
            <person name="Lipzen A."/>
            <person name="Lutzoni F."/>
            <person name="Magnuson J."/>
            <person name="Mondo S."/>
            <person name="Nolan M."/>
            <person name="Ohm R."/>
            <person name="Pangilinan J."/>
            <person name="Park H.-J."/>
            <person name="Ramirez L."/>
            <person name="Alfaro M."/>
            <person name="Sun H."/>
            <person name="Tritt A."/>
            <person name="Yoshinaga Y."/>
            <person name="Zwiers L.-H."/>
            <person name="Turgeon B."/>
            <person name="Goodwin S."/>
            <person name="Spatafora J."/>
            <person name="Crous P."/>
            <person name="Grigoriev I."/>
        </authorList>
    </citation>
    <scope>NUCLEOTIDE SEQUENCE</scope>
    <source>
        <strain evidence="1">CBS 113818</strain>
    </source>
</reference>
<accession>A0A6A6ZBM9</accession>
<dbReference type="AlphaFoldDB" id="A0A6A6ZBM9"/>
<sequence>MSPSLLKVRSQSAAAAGIAGLLARWHHCVSWNSCGVLLLLPHTQECPVGIVKPAIAIVDPVAVSNVGVRHFPEH</sequence>
<evidence type="ECO:0000313" key="1">
    <source>
        <dbReference type="EMBL" id="KAF2818396.1"/>
    </source>
</evidence>
<evidence type="ECO:0000313" key="2">
    <source>
        <dbReference type="Proteomes" id="UP000799424"/>
    </source>
</evidence>
<name>A0A6A6ZBM9_9PLEO</name>
<proteinExistence type="predicted"/>
<organism evidence="1 2">
    <name type="scientific">Ophiobolus disseminans</name>
    <dbReference type="NCBI Taxonomy" id="1469910"/>
    <lineage>
        <taxon>Eukaryota</taxon>
        <taxon>Fungi</taxon>
        <taxon>Dikarya</taxon>
        <taxon>Ascomycota</taxon>
        <taxon>Pezizomycotina</taxon>
        <taxon>Dothideomycetes</taxon>
        <taxon>Pleosporomycetidae</taxon>
        <taxon>Pleosporales</taxon>
        <taxon>Pleosporineae</taxon>
        <taxon>Phaeosphaeriaceae</taxon>
        <taxon>Ophiobolus</taxon>
    </lineage>
</organism>
<gene>
    <name evidence="1" type="ORF">CC86DRAFT_433744</name>
</gene>
<dbReference type="Proteomes" id="UP000799424">
    <property type="component" value="Unassembled WGS sequence"/>
</dbReference>
<dbReference type="EMBL" id="MU006253">
    <property type="protein sequence ID" value="KAF2818396.1"/>
    <property type="molecule type" value="Genomic_DNA"/>
</dbReference>
<keyword evidence="2" id="KW-1185">Reference proteome</keyword>
<protein>
    <submittedName>
        <fullName evidence="1">Uncharacterized protein</fullName>
    </submittedName>
</protein>